<dbReference type="Gene3D" id="3.30.70.330">
    <property type="match status" value="1"/>
</dbReference>
<reference evidence="2" key="1">
    <citation type="journal article" date="2020" name="Nature">
        <title>Giant virus diversity and host interactions through global metagenomics.</title>
        <authorList>
            <person name="Schulz F."/>
            <person name="Roux S."/>
            <person name="Paez-Espino D."/>
            <person name="Jungbluth S."/>
            <person name="Walsh D.A."/>
            <person name="Denef V.J."/>
            <person name="McMahon K.D."/>
            <person name="Konstantinidis K.T."/>
            <person name="Eloe-Fadrosh E.A."/>
            <person name="Kyrpides N.C."/>
            <person name="Woyke T."/>
        </authorList>
    </citation>
    <scope>NUCLEOTIDE SEQUENCE</scope>
    <source>
        <strain evidence="2">GVMAG-M-3300009422-16</strain>
    </source>
</reference>
<evidence type="ECO:0000313" key="2">
    <source>
        <dbReference type="EMBL" id="QHS86846.1"/>
    </source>
</evidence>
<sequence length="285" mass="33606">MIKQLIKTIDIGPFSLKEYKDVKLTTYKERPEELDFLIDWLFNYVGNNIVNILERRSYYLQENNIIIDIQYYAEQLYSKSALNRQITKFGSTDDNCKPITGEPVWICPPEEKDVHAYNDKKRKVYYKLEKKLNLYMSDNKSDFKLPEIKVEKNKVTTVINKNGFKIFKVNKETLNRINEKKPEKKLYKVVSNMGDKSCSLVIKNIPKHMNRDRVYKSIRAMFLEFGGINKLTILNDKIDNSKLLGIGFIDFYNSDCINKIFNSGKKFVLDHSILLLERQKNKKKN</sequence>
<proteinExistence type="predicted"/>
<dbReference type="InterPro" id="IPR000504">
    <property type="entry name" value="RRM_dom"/>
</dbReference>
<name>A0A6C0B462_9ZZZZ</name>
<dbReference type="PROSITE" id="PS50102">
    <property type="entry name" value="RRM"/>
    <property type="match status" value="1"/>
</dbReference>
<protein>
    <recommendedName>
        <fullName evidence="1">RRM domain-containing protein</fullName>
    </recommendedName>
</protein>
<accession>A0A6C0B462</accession>
<dbReference type="InterPro" id="IPR035979">
    <property type="entry name" value="RBD_domain_sf"/>
</dbReference>
<dbReference type="SUPFAM" id="SSF54928">
    <property type="entry name" value="RNA-binding domain, RBD"/>
    <property type="match status" value="1"/>
</dbReference>
<evidence type="ECO:0000259" key="1">
    <source>
        <dbReference type="PROSITE" id="PS50102"/>
    </source>
</evidence>
<dbReference type="GO" id="GO:0003723">
    <property type="term" value="F:RNA binding"/>
    <property type="evidence" value="ECO:0007669"/>
    <property type="project" value="InterPro"/>
</dbReference>
<dbReference type="EMBL" id="MN739063">
    <property type="protein sequence ID" value="QHS86846.1"/>
    <property type="molecule type" value="Genomic_DNA"/>
</dbReference>
<dbReference type="InterPro" id="IPR012677">
    <property type="entry name" value="Nucleotide-bd_a/b_plait_sf"/>
</dbReference>
<dbReference type="AlphaFoldDB" id="A0A6C0B462"/>
<organism evidence="2">
    <name type="scientific">viral metagenome</name>
    <dbReference type="NCBI Taxonomy" id="1070528"/>
    <lineage>
        <taxon>unclassified sequences</taxon>
        <taxon>metagenomes</taxon>
        <taxon>organismal metagenomes</taxon>
    </lineage>
</organism>
<feature type="domain" description="RRM" evidence="1">
    <location>
        <begin position="198"/>
        <end position="281"/>
    </location>
</feature>
<dbReference type="Pfam" id="PF00076">
    <property type="entry name" value="RRM_1"/>
    <property type="match status" value="1"/>
</dbReference>